<evidence type="ECO:0000259" key="7">
    <source>
        <dbReference type="Pfam" id="PF00298"/>
    </source>
</evidence>
<dbReference type="SUPFAM" id="SSF46906">
    <property type="entry name" value="Ribosomal protein L11, C-terminal domain"/>
    <property type="match status" value="1"/>
</dbReference>
<reference evidence="9 10" key="1">
    <citation type="submission" date="2019-08" db="EMBL/GenBank/DDBJ databases">
        <title>Highly reduced genomes of protist endosymbionts show evolutionary convergence.</title>
        <authorList>
            <person name="George E."/>
            <person name="Husnik F."/>
            <person name="Tashyreva D."/>
            <person name="Prokopchuk G."/>
            <person name="Horak A."/>
            <person name="Kwong W.K."/>
            <person name="Lukes J."/>
            <person name="Keeling P.J."/>
        </authorList>
    </citation>
    <scope>NUCLEOTIDE SEQUENCE [LARGE SCALE GENOMIC DNA]</scope>
    <source>
        <strain evidence="9">1605</strain>
    </source>
</reference>
<feature type="domain" description="Large ribosomal subunit protein uL11 C-terminal" evidence="7">
    <location>
        <begin position="84"/>
        <end position="149"/>
    </location>
</feature>
<keyword evidence="5" id="KW-0699">rRNA-binding</keyword>
<dbReference type="OrthoDB" id="9802408at2"/>
<dbReference type="CDD" id="cd00349">
    <property type="entry name" value="Ribosomal_L11"/>
    <property type="match status" value="1"/>
</dbReference>
<keyword evidence="10" id="KW-1185">Reference proteome</keyword>
<evidence type="ECO:0000256" key="3">
    <source>
        <dbReference type="ARBA" id="ARBA00022980"/>
    </source>
</evidence>
<dbReference type="SUPFAM" id="SSF54747">
    <property type="entry name" value="Ribosomal L11/L12e N-terminal domain"/>
    <property type="match status" value="1"/>
</dbReference>
<evidence type="ECO:0000256" key="1">
    <source>
        <dbReference type="ARBA" id="ARBA00010537"/>
    </source>
</evidence>
<dbReference type="InterPro" id="IPR020784">
    <property type="entry name" value="Ribosomal_uL11_N"/>
</dbReference>
<dbReference type="GO" id="GO:0006412">
    <property type="term" value="P:translation"/>
    <property type="evidence" value="ECO:0007669"/>
    <property type="project" value="UniProtKB-UniRule"/>
</dbReference>
<evidence type="ECO:0000256" key="2">
    <source>
        <dbReference type="ARBA" id="ARBA00022481"/>
    </source>
</evidence>
<keyword evidence="3 5" id="KW-0689">Ribosomal protein</keyword>
<dbReference type="InterPro" id="IPR036769">
    <property type="entry name" value="Ribosomal_uL11_C_sf"/>
</dbReference>
<evidence type="ECO:0000259" key="8">
    <source>
        <dbReference type="Pfam" id="PF03946"/>
    </source>
</evidence>
<comment type="PTM">
    <text evidence="5">One or more lysine residues are methylated.</text>
</comment>
<dbReference type="InterPro" id="IPR020783">
    <property type="entry name" value="Ribosomal_uL11_C"/>
</dbReference>
<evidence type="ECO:0000256" key="4">
    <source>
        <dbReference type="ARBA" id="ARBA00023274"/>
    </source>
</evidence>
<accession>A0A5C0UF03</accession>
<protein>
    <recommendedName>
        <fullName evidence="5">Large ribosomal subunit protein uL11</fullName>
    </recommendedName>
</protein>
<gene>
    <name evidence="5" type="primary">rplK</name>
    <name evidence="9" type="ORF">FZC35_00495</name>
</gene>
<sequence>MKKDAFVSFKKAPKAVVRLHLEGGKASPAPPVGPALSQHKVKNLMQFCKDFNAATQGSPAGIKFPVDIFIFDGGEVSFKVLKMTASDLIKQKAGIEKGGSKAGRDKHAGSVTHKDLVEIAEFKFSDLNTLSIEGAVKIIAGSARSMNIDIVE</sequence>
<name>A0A5C0UF03_9PROT</name>
<dbReference type="InterPro" id="IPR036796">
    <property type="entry name" value="Ribosomal_uL11_N_sf"/>
</dbReference>
<dbReference type="Gene3D" id="3.30.1550.10">
    <property type="entry name" value="Ribosomal protein L11/L12, N-terminal domain"/>
    <property type="match status" value="1"/>
</dbReference>
<dbReference type="GO" id="GO:0003735">
    <property type="term" value="F:structural constituent of ribosome"/>
    <property type="evidence" value="ECO:0007669"/>
    <property type="project" value="InterPro"/>
</dbReference>
<evidence type="ECO:0000256" key="6">
    <source>
        <dbReference type="RuleBase" id="RU003978"/>
    </source>
</evidence>
<dbReference type="EMBL" id="CP043315">
    <property type="protein sequence ID" value="QEK38297.1"/>
    <property type="molecule type" value="Genomic_DNA"/>
</dbReference>
<proteinExistence type="inferred from homology"/>
<evidence type="ECO:0000313" key="10">
    <source>
        <dbReference type="Proteomes" id="UP000325155"/>
    </source>
</evidence>
<evidence type="ECO:0000313" key="9">
    <source>
        <dbReference type="EMBL" id="QEK38297.1"/>
    </source>
</evidence>
<keyword evidence="2 5" id="KW-0488">Methylation</keyword>
<dbReference type="Pfam" id="PF00298">
    <property type="entry name" value="Ribosomal_L11"/>
    <property type="match status" value="1"/>
</dbReference>
<dbReference type="HAMAP" id="MF_00736">
    <property type="entry name" value="Ribosomal_uL11"/>
    <property type="match status" value="1"/>
</dbReference>
<dbReference type="Proteomes" id="UP000325155">
    <property type="component" value="Chromosome"/>
</dbReference>
<keyword evidence="4 5" id="KW-0687">Ribonucleoprotein</keyword>
<feature type="domain" description="Large ribosomal subunit protein uL11 N-terminal" evidence="8">
    <location>
        <begin position="17"/>
        <end position="71"/>
    </location>
</feature>
<keyword evidence="5" id="KW-0694">RNA-binding</keyword>
<dbReference type="GO" id="GO:0022625">
    <property type="term" value="C:cytosolic large ribosomal subunit"/>
    <property type="evidence" value="ECO:0007669"/>
    <property type="project" value="TreeGrafter"/>
</dbReference>
<comment type="subunit">
    <text evidence="5">Part of the ribosomal stalk of the 50S ribosomal subunit. Interacts with L10 and the large rRNA to form the base of the stalk. L10 forms an elongated spine to which L12 dimers bind in a sequential fashion forming a multimeric L10(L12)X complex.</text>
</comment>
<dbReference type="InterPro" id="IPR000911">
    <property type="entry name" value="Ribosomal_uL11"/>
</dbReference>
<dbReference type="KEGG" id="cip:FZC35_00495"/>
<dbReference type="GO" id="GO:0070180">
    <property type="term" value="F:large ribosomal subunit rRNA binding"/>
    <property type="evidence" value="ECO:0007669"/>
    <property type="project" value="UniProtKB-UniRule"/>
</dbReference>
<dbReference type="Pfam" id="PF03946">
    <property type="entry name" value="Ribosomal_L11_N"/>
    <property type="match status" value="1"/>
</dbReference>
<dbReference type="PANTHER" id="PTHR11661:SF1">
    <property type="entry name" value="LARGE RIBOSOMAL SUBUNIT PROTEIN UL11M"/>
    <property type="match status" value="1"/>
</dbReference>
<dbReference type="RefSeq" id="WP_148981144.1">
    <property type="nucleotide sequence ID" value="NZ_CP043315.1"/>
</dbReference>
<dbReference type="PANTHER" id="PTHR11661">
    <property type="entry name" value="60S RIBOSOMAL PROTEIN L12"/>
    <property type="match status" value="1"/>
</dbReference>
<dbReference type="Gene3D" id="1.10.10.250">
    <property type="entry name" value="Ribosomal protein L11, C-terminal domain"/>
    <property type="match status" value="1"/>
</dbReference>
<organism evidence="9 10">
    <name type="scientific">Candidatus Cytomitobacter indipagum</name>
    <dbReference type="NCBI Taxonomy" id="2601575"/>
    <lineage>
        <taxon>Bacteria</taxon>
        <taxon>Pseudomonadati</taxon>
        <taxon>Pseudomonadota</taxon>
        <taxon>Alphaproteobacteria</taxon>
        <taxon>Holosporales</taxon>
        <taxon>Holosporaceae</taxon>
        <taxon>Candidatus Cytomitobacter</taxon>
    </lineage>
</organism>
<dbReference type="SMART" id="SM00649">
    <property type="entry name" value="RL11"/>
    <property type="match status" value="1"/>
</dbReference>
<dbReference type="AlphaFoldDB" id="A0A5C0UF03"/>
<evidence type="ECO:0000256" key="5">
    <source>
        <dbReference type="HAMAP-Rule" id="MF_00736"/>
    </source>
</evidence>
<comment type="function">
    <text evidence="5">Forms part of the ribosomal stalk which helps the ribosome interact with GTP-bound translation factors.</text>
</comment>
<comment type="similarity">
    <text evidence="1 5 6">Belongs to the universal ribosomal protein uL11 family.</text>
</comment>